<name>L0EXY8_LIBCB</name>
<dbReference type="EMBL" id="CP003789">
    <property type="protein sequence ID" value="AGA65246.1"/>
    <property type="molecule type" value="Genomic_DNA"/>
</dbReference>
<organism evidence="1 2">
    <name type="scientific">Liberibacter crescens (strain BT-1)</name>
    <dbReference type="NCBI Taxonomy" id="1215343"/>
    <lineage>
        <taxon>Bacteria</taxon>
        <taxon>Pseudomonadati</taxon>
        <taxon>Pseudomonadota</taxon>
        <taxon>Alphaproteobacteria</taxon>
        <taxon>Hyphomicrobiales</taxon>
        <taxon>Rhizobiaceae</taxon>
        <taxon>Liberibacter</taxon>
    </lineage>
</organism>
<evidence type="ECO:0000313" key="1">
    <source>
        <dbReference type="EMBL" id="AGA65246.1"/>
    </source>
</evidence>
<dbReference type="Proteomes" id="UP000010799">
    <property type="component" value="Chromosome"/>
</dbReference>
<keyword evidence="2" id="KW-1185">Reference proteome</keyword>
<dbReference type="KEGG" id="lcc:B488_12540"/>
<accession>L0EXY8</accession>
<gene>
    <name evidence="1" type="ordered locus">B488_12540</name>
</gene>
<dbReference type="STRING" id="1215343.B488_12540"/>
<proteinExistence type="predicted"/>
<dbReference type="AlphaFoldDB" id="L0EXY8"/>
<dbReference type="HOGENOM" id="CLU_3169827_0_0_5"/>
<protein>
    <submittedName>
        <fullName evidence="1">Uncharacterized protein</fullName>
    </submittedName>
</protein>
<dbReference type="PATRIC" id="fig|1215343.11.peg.1295"/>
<sequence length="47" mass="5661">MQASYNKFESIKYISIGKKEGELQQENFLKKFSIFIFVRINCFCNKF</sequence>
<reference evidence="1 2" key="1">
    <citation type="journal article" date="2012" name="Stand. Genomic Sci.">
        <title>Complete genome sequence of Liberibacter crescens BT-1.</title>
        <authorList>
            <person name="Leonard M.T."/>
            <person name="Fagen J.R."/>
            <person name="Davis-Richardson A.G."/>
            <person name="Davis M.J."/>
            <person name="Triplett E.W."/>
        </authorList>
    </citation>
    <scope>NUCLEOTIDE SEQUENCE [LARGE SCALE GENOMIC DNA]</scope>
    <source>
        <strain evidence="1 2">BT-1</strain>
    </source>
</reference>
<evidence type="ECO:0000313" key="2">
    <source>
        <dbReference type="Proteomes" id="UP000010799"/>
    </source>
</evidence>